<keyword evidence="2" id="KW-1003">Cell membrane</keyword>
<feature type="transmembrane region" description="Helical" evidence="6">
    <location>
        <begin position="333"/>
        <end position="353"/>
    </location>
</feature>
<evidence type="ECO:0000256" key="2">
    <source>
        <dbReference type="ARBA" id="ARBA00022475"/>
    </source>
</evidence>
<dbReference type="OrthoDB" id="661127at2"/>
<evidence type="ECO:0000256" key="3">
    <source>
        <dbReference type="ARBA" id="ARBA00022692"/>
    </source>
</evidence>
<feature type="transmembrane region" description="Helical" evidence="6">
    <location>
        <begin position="12"/>
        <end position="33"/>
    </location>
</feature>
<dbReference type="InterPro" id="IPR002797">
    <property type="entry name" value="Polysacc_synth"/>
</dbReference>
<dbReference type="Proteomes" id="UP000248745">
    <property type="component" value="Unassembled WGS sequence"/>
</dbReference>
<dbReference type="RefSeq" id="WP_110999487.1">
    <property type="nucleotide sequence ID" value="NZ_QKTW01000018.1"/>
</dbReference>
<protein>
    <submittedName>
        <fullName evidence="7">Uncharacterized protein</fullName>
    </submittedName>
</protein>
<evidence type="ECO:0000256" key="4">
    <source>
        <dbReference type="ARBA" id="ARBA00022989"/>
    </source>
</evidence>
<dbReference type="PANTHER" id="PTHR30250:SF11">
    <property type="entry name" value="O-ANTIGEN TRANSPORTER-RELATED"/>
    <property type="match status" value="1"/>
</dbReference>
<keyword evidence="8" id="KW-1185">Reference proteome</keyword>
<dbReference type="Pfam" id="PF01943">
    <property type="entry name" value="Polysacc_synt"/>
    <property type="match status" value="1"/>
</dbReference>
<comment type="subcellular location">
    <subcellularLocation>
        <location evidence="1">Cell membrane</location>
        <topology evidence="1">Multi-pass membrane protein</topology>
    </subcellularLocation>
</comment>
<feature type="transmembrane region" description="Helical" evidence="6">
    <location>
        <begin position="171"/>
        <end position="195"/>
    </location>
</feature>
<reference evidence="7 8" key="1">
    <citation type="submission" date="2018-06" db="EMBL/GenBank/DDBJ databases">
        <title>Mucibacter soli gen. nov., sp. nov., a new member of the family Chitinophagaceae producing mucin.</title>
        <authorList>
            <person name="Kim M.-K."/>
            <person name="Park S."/>
            <person name="Kim T.-S."/>
            <person name="Joung Y."/>
            <person name="Han J.-H."/>
            <person name="Kim S.B."/>
        </authorList>
    </citation>
    <scope>NUCLEOTIDE SEQUENCE [LARGE SCALE GENOMIC DNA]</scope>
    <source>
        <strain evidence="7 8">R1-15</strain>
    </source>
</reference>
<feature type="transmembrane region" description="Helical" evidence="6">
    <location>
        <begin position="144"/>
        <end position="165"/>
    </location>
</feature>
<accession>A0A2W2AFV3</accession>
<organism evidence="7 8">
    <name type="scientific">Taibaiella soli</name>
    <dbReference type="NCBI Taxonomy" id="1649169"/>
    <lineage>
        <taxon>Bacteria</taxon>
        <taxon>Pseudomonadati</taxon>
        <taxon>Bacteroidota</taxon>
        <taxon>Chitinophagia</taxon>
        <taxon>Chitinophagales</taxon>
        <taxon>Chitinophagaceae</taxon>
        <taxon>Taibaiella</taxon>
    </lineage>
</organism>
<dbReference type="PANTHER" id="PTHR30250">
    <property type="entry name" value="PST FAMILY PREDICTED COLANIC ACID TRANSPORTER"/>
    <property type="match status" value="1"/>
</dbReference>
<gene>
    <name evidence="7" type="ORF">DN068_13645</name>
</gene>
<evidence type="ECO:0000256" key="5">
    <source>
        <dbReference type="ARBA" id="ARBA00023136"/>
    </source>
</evidence>
<feature type="transmembrane region" description="Helical" evidence="6">
    <location>
        <begin position="290"/>
        <end position="313"/>
    </location>
</feature>
<feature type="transmembrane region" description="Helical" evidence="6">
    <location>
        <begin position="80"/>
        <end position="107"/>
    </location>
</feature>
<feature type="transmembrane region" description="Helical" evidence="6">
    <location>
        <begin position="113"/>
        <end position="132"/>
    </location>
</feature>
<dbReference type="AlphaFoldDB" id="A0A2W2AFV3"/>
<keyword evidence="3 6" id="KW-0812">Transmembrane</keyword>
<keyword evidence="4 6" id="KW-1133">Transmembrane helix</keyword>
<sequence>MALRVKNGFFSKIFSASVQALAVQFLGVLFFYITSFYLSKNDFGIISWSNATAITITTLVGLGMEQVIIRRVAASSTSNWAAAACFLHNATFSLVAVTILFLLKFILGDVDKLVFLPYFFIVQSLIFIATPLKQFLNAKEQFTPYAVIALVSNVAKVLLCLAWTYYRPFSISAVLLIMAFAGLLELVALFLYIAAKGGFVWKFKFSAYKKLLKESMPQYIAVLFDSSLSRVDWILMGILSTNTATANYSFSYRAFEVLKLPIVVIGTILLPRFSRLLQKSDDLNQSQHDLINQIFSLEIAFAVLIVMVADIGWSPWVDQLTGNKYGAVNELTFTLLSACIPFHFVINLMWVISFASRKYKSVAKLTMITAVVNLVANLVFIPLFKEHGAAIAFLGSSILQMVLYFYTLKQNKILIDLKPSLLFLLLAVILVTVVKYSGIPIAMQLLIAVGGFCVFALTRKETRLSKIKNTLISLK</sequence>
<feature type="transmembrane region" description="Helical" evidence="6">
    <location>
        <begin position="365"/>
        <end position="384"/>
    </location>
</feature>
<evidence type="ECO:0000256" key="1">
    <source>
        <dbReference type="ARBA" id="ARBA00004651"/>
    </source>
</evidence>
<evidence type="ECO:0000313" key="8">
    <source>
        <dbReference type="Proteomes" id="UP000248745"/>
    </source>
</evidence>
<keyword evidence="5 6" id="KW-0472">Membrane</keyword>
<evidence type="ECO:0000313" key="7">
    <source>
        <dbReference type="EMBL" id="PZF72392.1"/>
    </source>
</evidence>
<feature type="transmembrane region" description="Helical" evidence="6">
    <location>
        <begin position="442"/>
        <end position="458"/>
    </location>
</feature>
<evidence type="ECO:0000256" key="6">
    <source>
        <dbReference type="SAM" id="Phobius"/>
    </source>
</evidence>
<feature type="transmembrane region" description="Helical" evidence="6">
    <location>
        <begin position="390"/>
        <end position="408"/>
    </location>
</feature>
<name>A0A2W2AFV3_9BACT</name>
<dbReference type="InterPro" id="IPR050833">
    <property type="entry name" value="Poly_Biosynth_Transport"/>
</dbReference>
<feature type="transmembrane region" description="Helical" evidence="6">
    <location>
        <begin position="45"/>
        <end position="68"/>
    </location>
</feature>
<feature type="transmembrane region" description="Helical" evidence="6">
    <location>
        <begin position="420"/>
        <end position="436"/>
    </location>
</feature>
<dbReference type="GO" id="GO:0005886">
    <property type="term" value="C:plasma membrane"/>
    <property type="evidence" value="ECO:0007669"/>
    <property type="project" value="UniProtKB-SubCell"/>
</dbReference>
<comment type="caution">
    <text evidence="7">The sequence shown here is derived from an EMBL/GenBank/DDBJ whole genome shotgun (WGS) entry which is preliminary data.</text>
</comment>
<dbReference type="EMBL" id="QKTW01000018">
    <property type="protein sequence ID" value="PZF72392.1"/>
    <property type="molecule type" value="Genomic_DNA"/>
</dbReference>
<proteinExistence type="predicted"/>